<keyword evidence="5" id="KW-0560">Oxidoreductase</keyword>
<evidence type="ECO:0000256" key="2">
    <source>
        <dbReference type="ARBA" id="ARBA00005272"/>
    </source>
</evidence>
<reference evidence="7 8" key="1">
    <citation type="journal article" date="2015" name="Stand. Genomic Sci.">
        <title>High quality draft genome sequence of the moderately halophilic bacterium Pontibacillus yanchengensis Y32(T) and comparison among Pontibacillus genomes.</title>
        <authorList>
            <person name="Huang J."/>
            <person name="Qiao Z.X."/>
            <person name="Tang J.W."/>
            <person name="Wang G."/>
        </authorList>
    </citation>
    <scope>NUCLEOTIDE SEQUENCE [LARGE SCALE GENOMIC DNA]</scope>
    <source>
        <strain evidence="7 8">Y32</strain>
    </source>
</reference>
<evidence type="ECO:0000313" key="7">
    <source>
        <dbReference type="EMBL" id="KGP71299.1"/>
    </source>
</evidence>
<keyword evidence="3" id="KW-0285">Flavoprotein</keyword>
<accession>A0A0A2T733</accession>
<dbReference type="STRING" id="1385514.N782_20130"/>
<comment type="caution">
    <text evidence="7">The sequence shown here is derived from an EMBL/GenBank/DDBJ whole genome shotgun (WGS) entry which is preliminary data.</text>
</comment>
<dbReference type="PRINTS" id="PR00411">
    <property type="entry name" value="PNDRDTASEI"/>
</dbReference>
<dbReference type="PRINTS" id="PR00368">
    <property type="entry name" value="FADPNR"/>
</dbReference>
<protein>
    <submittedName>
        <fullName evidence="7">NADH dehydrogenase</fullName>
    </submittedName>
</protein>
<sequence>MNRIVILGGGYGGVKIAQQLLSNTDRDTTITLIDRNPYHSMKTEFYALAAGTIAEKDIRSPFPKHENMRVIADEILHLNVEQQSVFLRHTEKVYYDYLIIGLGSEDNFHGIDGASEYTHKISTIKKTRQTYEAVNNMKNYGTATIVGGGLSGVEMASELRESRPDINIRLLDRGDSILKAFPESIQGHAIDWFKEHDVELVYNSKVDYVEPNILCNAGTCLLSDVTIWTAGIKPSKVVDKLDVKKDNAGRVILNDYHQIPEHQNIYVTGDCASLELPPSAQLAEQQGKQIADVLSSILKGKDPKKPSKITVKGTLGSLGKQDGFGLTFYYPLKGILPRVIKTGVLWYHKFQN</sequence>
<keyword evidence="8" id="KW-1185">Reference proteome</keyword>
<evidence type="ECO:0000313" key="8">
    <source>
        <dbReference type="Proteomes" id="UP000030147"/>
    </source>
</evidence>
<dbReference type="SUPFAM" id="SSF51905">
    <property type="entry name" value="FAD/NAD(P)-binding domain"/>
    <property type="match status" value="2"/>
</dbReference>
<organism evidence="7 8">
    <name type="scientific">Pontibacillus yanchengensis Y32</name>
    <dbReference type="NCBI Taxonomy" id="1385514"/>
    <lineage>
        <taxon>Bacteria</taxon>
        <taxon>Bacillati</taxon>
        <taxon>Bacillota</taxon>
        <taxon>Bacilli</taxon>
        <taxon>Bacillales</taxon>
        <taxon>Bacillaceae</taxon>
        <taxon>Pontibacillus</taxon>
    </lineage>
</organism>
<gene>
    <name evidence="7" type="ORF">N782_20130</name>
</gene>
<dbReference type="Proteomes" id="UP000030147">
    <property type="component" value="Unassembled WGS sequence"/>
</dbReference>
<dbReference type="InterPro" id="IPR023753">
    <property type="entry name" value="FAD/NAD-binding_dom"/>
</dbReference>
<dbReference type="Gene3D" id="3.50.50.100">
    <property type="match status" value="1"/>
</dbReference>
<evidence type="ECO:0000256" key="3">
    <source>
        <dbReference type="ARBA" id="ARBA00022630"/>
    </source>
</evidence>
<comment type="cofactor">
    <cofactor evidence="1">
        <name>FAD</name>
        <dbReference type="ChEBI" id="CHEBI:57692"/>
    </cofactor>
</comment>
<evidence type="ECO:0000256" key="5">
    <source>
        <dbReference type="ARBA" id="ARBA00023002"/>
    </source>
</evidence>
<dbReference type="Pfam" id="PF07992">
    <property type="entry name" value="Pyr_redox_2"/>
    <property type="match status" value="1"/>
</dbReference>
<keyword evidence="4" id="KW-0274">FAD</keyword>
<dbReference type="InterPro" id="IPR036188">
    <property type="entry name" value="FAD/NAD-bd_sf"/>
</dbReference>
<dbReference type="OrthoDB" id="9784880at2"/>
<evidence type="ECO:0000256" key="4">
    <source>
        <dbReference type="ARBA" id="ARBA00022827"/>
    </source>
</evidence>
<dbReference type="EMBL" id="AVBF01000071">
    <property type="protein sequence ID" value="KGP71299.1"/>
    <property type="molecule type" value="Genomic_DNA"/>
</dbReference>
<dbReference type="eggNOG" id="COG1252">
    <property type="taxonomic scope" value="Bacteria"/>
</dbReference>
<name>A0A0A2T733_9BACI</name>
<dbReference type="InterPro" id="IPR051169">
    <property type="entry name" value="NADH-Q_oxidoreductase"/>
</dbReference>
<dbReference type="GO" id="GO:0019646">
    <property type="term" value="P:aerobic electron transport chain"/>
    <property type="evidence" value="ECO:0007669"/>
    <property type="project" value="TreeGrafter"/>
</dbReference>
<dbReference type="RefSeq" id="WP_036823309.1">
    <property type="nucleotide sequence ID" value="NZ_AVBF01000071.1"/>
</dbReference>
<evidence type="ECO:0000256" key="1">
    <source>
        <dbReference type="ARBA" id="ARBA00001974"/>
    </source>
</evidence>
<evidence type="ECO:0000259" key="6">
    <source>
        <dbReference type="Pfam" id="PF07992"/>
    </source>
</evidence>
<dbReference type="PANTHER" id="PTHR42913:SF3">
    <property type="entry name" value="64 KDA MITOCHONDRIAL NADH DEHYDROGENASE (EUROFUNG)"/>
    <property type="match status" value="1"/>
</dbReference>
<dbReference type="GO" id="GO:0003955">
    <property type="term" value="F:NAD(P)H dehydrogenase (quinone) activity"/>
    <property type="evidence" value="ECO:0007669"/>
    <property type="project" value="TreeGrafter"/>
</dbReference>
<feature type="domain" description="FAD/NAD(P)-binding" evidence="6">
    <location>
        <begin position="3"/>
        <end position="287"/>
    </location>
</feature>
<dbReference type="AlphaFoldDB" id="A0A0A2T733"/>
<proteinExistence type="inferred from homology"/>
<comment type="similarity">
    <text evidence="2">Belongs to the NADH dehydrogenase family.</text>
</comment>
<dbReference type="PANTHER" id="PTHR42913">
    <property type="entry name" value="APOPTOSIS-INDUCING FACTOR 1"/>
    <property type="match status" value="1"/>
</dbReference>